<feature type="transmembrane region" description="Helical" evidence="1">
    <location>
        <begin position="15"/>
        <end position="35"/>
    </location>
</feature>
<gene>
    <name evidence="2" type="ORF">H0486_06190</name>
</gene>
<sequence>MKNKIHKKMKLKTSIKYGIIIGILAIAAYIGFRLVRELTSDKVIQEEHTLYQYTLQPKADYLVHIKENIVYDGTIQGEGLEYSRNLLDYIEVNFSTEYQSSDIAELQLEYQINAYVNGYKYINDGKAINWSKLFPLTDKRRVAVSDSYLYEEAKVEFGLDDYEAFATEAKMVTGMNISTEVVVCMEGTLSIVTPNGNLSTPVASSISLPILESIFTINKSGVDPVNDMIVDQVDVTVPINYKLVTLFAVLFFICIIAIIILLLITEAPGTYDILIAKSRKLIKNYGSRMIAIHNKPEQKFRQTYELNSINDLIKISDEIQKPIFYQYDEISIIEDFMLHVIDGDNLYLYHIY</sequence>
<dbReference type="InterPro" id="IPR035185">
    <property type="entry name" value="DUF5305"/>
</dbReference>
<dbReference type="Pfam" id="PF17231">
    <property type="entry name" value="DUF5305"/>
    <property type="match status" value="1"/>
</dbReference>
<reference evidence="2 3" key="1">
    <citation type="submission" date="2020-07" db="EMBL/GenBank/DDBJ databases">
        <title>Characterization and genome sequencing of isolate MD1, a novel member within the family Lachnospiraceae.</title>
        <authorList>
            <person name="Rettenmaier R."/>
            <person name="Di Bello L."/>
            <person name="Zinser C."/>
            <person name="Scheitz K."/>
            <person name="Liebl W."/>
            <person name="Zverlov V."/>
        </authorList>
    </citation>
    <scope>NUCLEOTIDE SEQUENCE [LARGE SCALE GENOMIC DNA]</scope>
    <source>
        <strain evidence="2 3">MD1</strain>
    </source>
</reference>
<evidence type="ECO:0000313" key="2">
    <source>
        <dbReference type="EMBL" id="MBB2182464.1"/>
    </source>
</evidence>
<dbReference type="AlphaFoldDB" id="A0A839JYM4"/>
<feature type="transmembrane region" description="Helical" evidence="1">
    <location>
        <begin position="243"/>
        <end position="264"/>
    </location>
</feature>
<name>A0A839JYM4_9FIRM</name>
<proteinExistence type="predicted"/>
<accession>A0A839JYM4</accession>
<dbReference type="EMBL" id="JACEGA010000001">
    <property type="protein sequence ID" value="MBB2182464.1"/>
    <property type="molecule type" value="Genomic_DNA"/>
</dbReference>
<evidence type="ECO:0008006" key="4">
    <source>
        <dbReference type="Google" id="ProtNLM"/>
    </source>
</evidence>
<keyword evidence="1" id="KW-0472">Membrane</keyword>
<dbReference type="RefSeq" id="WP_228352184.1">
    <property type="nucleotide sequence ID" value="NZ_JACEGA010000001.1"/>
</dbReference>
<evidence type="ECO:0000313" key="3">
    <source>
        <dbReference type="Proteomes" id="UP000574276"/>
    </source>
</evidence>
<organism evidence="2 3">
    <name type="scientific">Variimorphobacter saccharofermentans</name>
    <dbReference type="NCBI Taxonomy" id="2755051"/>
    <lineage>
        <taxon>Bacteria</taxon>
        <taxon>Bacillati</taxon>
        <taxon>Bacillota</taxon>
        <taxon>Clostridia</taxon>
        <taxon>Lachnospirales</taxon>
        <taxon>Lachnospiraceae</taxon>
        <taxon>Variimorphobacter</taxon>
    </lineage>
</organism>
<evidence type="ECO:0000256" key="1">
    <source>
        <dbReference type="SAM" id="Phobius"/>
    </source>
</evidence>
<protein>
    <recommendedName>
        <fullName evidence="4">DUF5305 domain-containing protein</fullName>
    </recommendedName>
</protein>
<keyword evidence="1" id="KW-0812">Transmembrane</keyword>
<keyword evidence="3" id="KW-1185">Reference proteome</keyword>
<keyword evidence="1" id="KW-1133">Transmembrane helix</keyword>
<comment type="caution">
    <text evidence="2">The sequence shown here is derived from an EMBL/GenBank/DDBJ whole genome shotgun (WGS) entry which is preliminary data.</text>
</comment>
<dbReference type="Proteomes" id="UP000574276">
    <property type="component" value="Unassembled WGS sequence"/>
</dbReference>